<gene>
    <name evidence="3" type="ORF">BCV70DRAFT_219893</name>
</gene>
<dbReference type="AlphaFoldDB" id="A0A317XEJ9"/>
<keyword evidence="1" id="KW-0175">Coiled coil</keyword>
<evidence type="ECO:0000256" key="2">
    <source>
        <dbReference type="SAM" id="MobiDB-lite"/>
    </source>
</evidence>
<protein>
    <recommendedName>
        <fullName evidence="5">Zn(2)-C6 fungal-type domain-containing protein</fullName>
    </recommendedName>
</protein>
<feature type="compositionally biased region" description="Polar residues" evidence="2">
    <location>
        <begin position="170"/>
        <end position="181"/>
    </location>
</feature>
<dbReference type="Proteomes" id="UP000246740">
    <property type="component" value="Unassembled WGS sequence"/>
</dbReference>
<sequence length="181" mass="20021">MVRTPAKKTVPAIPRPRGASSATHVCYNCSKHKHSCFIAEGASKCAYCTTKNLRCNINKAVPGFKPELMTIYMAELTRLNPPGAPWTPPNTNIKPKKVTSDFARIPTEASEGRLFLSKVAKAIQAKAEELENLTKELDTLRSKYQGTRILLQLTEETPKNPEDFLDSTKAVDNTSELSDVE</sequence>
<proteinExistence type="predicted"/>
<accession>A0A317XEJ9</accession>
<feature type="region of interest" description="Disordered" evidence="2">
    <location>
        <begin position="155"/>
        <end position="181"/>
    </location>
</feature>
<evidence type="ECO:0000256" key="1">
    <source>
        <dbReference type="SAM" id="Coils"/>
    </source>
</evidence>
<keyword evidence="4" id="KW-1185">Reference proteome</keyword>
<dbReference type="EMBL" id="KZ819239">
    <property type="protein sequence ID" value="PWY96914.1"/>
    <property type="molecule type" value="Genomic_DNA"/>
</dbReference>
<reference evidence="3 4" key="1">
    <citation type="journal article" date="2018" name="Mol. Biol. Evol.">
        <title>Broad Genomic Sampling Reveals a Smut Pathogenic Ancestry of the Fungal Clade Ustilaginomycotina.</title>
        <authorList>
            <person name="Kijpornyongpan T."/>
            <person name="Mondo S.J."/>
            <person name="Barry K."/>
            <person name="Sandor L."/>
            <person name="Lee J."/>
            <person name="Lipzen A."/>
            <person name="Pangilinan J."/>
            <person name="LaButti K."/>
            <person name="Hainaut M."/>
            <person name="Henrissat B."/>
            <person name="Grigoriev I.V."/>
            <person name="Spatafora J.W."/>
            <person name="Aime M.C."/>
        </authorList>
    </citation>
    <scope>NUCLEOTIDE SEQUENCE [LARGE SCALE GENOMIC DNA]</scope>
    <source>
        <strain evidence="3 4">MCA 3645</strain>
    </source>
</reference>
<organism evidence="3 4">
    <name type="scientific">Testicularia cyperi</name>
    <dbReference type="NCBI Taxonomy" id="1882483"/>
    <lineage>
        <taxon>Eukaryota</taxon>
        <taxon>Fungi</taxon>
        <taxon>Dikarya</taxon>
        <taxon>Basidiomycota</taxon>
        <taxon>Ustilaginomycotina</taxon>
        <taxon>Ustilaginomycetes</taxon>
        <taxon>Ustilaginales</taxon>
        <taxon>Anthracoideaceae</taxon>
        <taxon>Testicularia</taxon>
    </lineage>
</organism>
<name>A0A317XEJ9_9BASI</name>
<evidence type="ECO:0008006" key="5">
    <source>
        <dbReference type="Google" id="ProtNLM"/>
    </source>
</evidence>
<evidence type="ECO:0000313" key="4">
    <source>
        <dbReference type="Proteomes" id="UP000246740"/>
    </source>
</evidence>
<feature type="coiled-coil region" evidence="1">
    <location>
        <begin position="116"/>
        <end position="150"/>
    </location>
</feature>
<dbReference type="InParanoid" id="A0A317XEJ9"/>
<evidence type="ECO:0000313" key="3">
    <source>
        <dbReference type="EMBL" id="PWY96914.1"/>
    </source>
</evidence>